<evidence type="ECO:0000256" key="7">
    <source>
        <dbReference type="PROSITE-ProRule" id="PRU01016"/>
    </source>
</evidence>
<dbReference type="InterPro" id="IPR031303">
    <property type="entry name" value="C5_meth_CS"/>
</dbReference>
<comment type="caution">
    <text evidence="8">The sequence shown here is derived from an EMBL/GenBank/DDBJ whole genome shotgun (WGS) entry which is preliminary data.</text>
</comment>
<dbReference type="Pfam" id="PF00145">
    <property type="entry name" value="DNA_methylase"/>
    <property type="match status" value="2"/>
</dbReference>
<comment type="similarity">
    <text evidence="7">Belongs to the class I-like SAM-binding methyltransferase superfamily. C5-methyltransferase family.</text>
</comment>
<accession>A0AAV5TMT2</accession>
<organism evidence="8 9">
    <name type="scientific">Pristionchus entomophagus</name>
    <dbReference type="NCBI Taxonomy" id="358040"/>
    <lineage>
        <taxon>Eukaryota</taxon>
        <taxon>Metazoa</taxon>
        <taxon>Ecdysozoa</taxon>
        <taxon>Nematoda</taxon>
        <taxon>Chromadorea</taxon>
        <taxon>Rhabditida</taxon>
        <taxon>Rhabditina</taxon>
        <taxon>Diplogasteromorpha</taxon>
        <taxon>Diplogasteroidea</taxon>
        <taxon>Neodiplogasteridae</taxon>
        <taxon>Pristionchus</taxon>
    </lineage>
</organism>
<proteinExistence type="inferred from homology"/>
<evidence type="ECO:0000256" key="6">
    <source>
        <dbReference type="ARBA" id="ARBA00042810"/>
    </source>
</evidence>
<evidence type="ECO:0000256" key="2">
    <source>
        <dbReference type="ARBA" id="ARBA00022679"/>
    </source>
</evidence>
<dbReference type="PRINTS" id="PR00105">
    <property type="entry name" value="C5METTRFRASE"/>
</dbReference>
<name>A0AAV5TMT2_9BILA</name>
<keyword evidence="9" id="KW-1185">Reference proteome</keyword>
<reference evidence="8" key="1">
    <citation type="submission" date="2023-10" db="EMBL/GenBank/DDBJ databases">
        <title>Genome assembly of Pristionchus species.</title>
        <authorList>
            <person name="Yoshida K."/>
            <person name="Sommer R.J."/>
        </authorList>
    </citation>
    <scope>NUCLEOTIDE SEQUENCE</scope>
    <source>
        <strain evidence="8">RS0144</strain>
    </source>
</reference>
<dbReference type="SUPFAM" id="SSF53335">
    <property type="entry name" value="S-adenosyl-L-methionine-dependent methyltransferases"/>
    <property type="match status" value="1"/>
</dbReference>
<dbReference type="PANTHER" id="PTHR46098">
    <property type="entry name" value="TRNA (CYTOSINE(38)-C(5))-METHYLTRANSFERASE"/>
    <property type="match status" value="1"/>
</dbReference>
<dbReference type="Gene3D" id="3.90.120.10">
    <property type="entry name" value="DNA Methylase, subunit A, domain 2"/>
    <property type="match status" value="1"/>
</dbReference>
<dbReference type="InterPro" id="IPR001525">
    <property type="entry name" value="C5_MeTfrase"/>
</dbReference>
<dbReference type="InterPro" id="IPR050750">
    <property type="entry name" value="C5-MTase"/>
</dbReference>
<dbReference type="InterPro" id="IPR029063">
    <property type="entry name" value="SAM-dependent_MTases_sf"/>
</dbReference>
<dbReference type="EC" id="2.1.1.204" evidence="4"/>
<dbReference type="PROSITE" id="PS00095">
    <property type="entry name" value="C5_MTASE_2"/>
    <property type="match status" value="1"/>
</dbReference>
<gene>
    <name evidence="8" type="ORF">PENTCL1PPCAC_17874</name>
</gene>
<feature type="non-terminal residue" evidence="8">
    <location>
        <position position="1"/>
    </location>
</feature>
<dbReference type="PANTHER" id="PTHR46098:SF1">
    <property type="entry name" value="TRNA (CYTOSINE(38)-C(5))-METHYLTRANSFERASE"/>
    <property type="match status" value="1"/>
</dbReference>
<protein>
    <recommendedName>
        <fullName evidence="5">tRNA (cytosine(38)-C(5))-methyltransferase</fullName>
        <ecNumber evidence="4">2.1.1.204</ecNumber>
    </recommendedName>
    <alternativeName>
        <fullName evidence="6">DNA (cytosine-5)-methyltransferase-like protein 2</fullName>
    </alternativeName>
</protein>
<dbReference type="AlphaFoldDB" id="A0AAV5TMT2"/>
<dbReference type="GO" id="GO:0032259">
    <property type="term" value="P:methylation"/>
    <property type="evidence" value="ECO:0007669"/>
    <property type="project" value="UniProtKB-KW"/>
</dbReference>
<sequence>SNFSGSVVFLKMYYLLFSFFYECLNRLRFFASCNSTYAISIIMEEEAEIKVLEFYCGVGGTHFALNRLSTPFSVTAAFDINTTTNIIYRHNFPLTNLCQSNIQGLSVASLEKFEADLWTMSPPCQPFTLKGNRKGGDDRRCDSFKTLLSSLSEMNCPPRWIFIENVAAFHSSSLHSALIEKLNAVGFQIEEYILSPVYFGIPNSRPRYYLLASRTKGPIQYDSHLHKSIDGLVECEASMIGEYLDDKLDNTYLPSDKVDQTALSIVDSSSTSSSCFTKSYTHFLVGCGSYLRDSNGIRPFSPREVASLMSFPLSFSWPEQITNKQVYRALGNSVNVEVVSKLLSRLISN</sequence>
<dbReference type="Gene3D" id="3.40.50.150">
    <property type="entry name" value="Vaccinia Virus protein VP39"/>
    <property type="match status" value="1"/>
</dbReference>
<keyword evidence="2 7" id="KW-0808">Transferase</keyword>
<dbReference type="Proteomes" id="UP001432027">
    <property type="component" value="Unassembled WGS sequence"/>
</dbReference>
<keyword evidence="3 7" id="KW-0949">S-adenosyl-L-methionine</keyword>
<dbReference type="GO" id="GO:0005634">
    <property type="term" value="C:nucleus"/>
    <property type="evidence" value="ECO:0007669"/>
    <property type="project" value="TreeGrafter"/>
</dbReference>
<evidence type="ECO:0000256" key="3">
    <source>
        <dbReference type="ARBA" id="ARBA00022691"/>
    </source>
</evidence>
<dbReference type="GO" id="GO:0008168">
    <property type="term" value="F:methyltransferase activity"/>
    <property type="evidence" value="ECO:0007669"/>
    <property type="project" value="UniProtKB-KW"/>
</dbReference>
<evidence type="ECO:0000313" key="8">
    <source>
        <dbReference type="EMBL" id="GMS95699.1"/>
    </source>
</evidence>
<evidence type="ECO:0000256" key="4">
    <source>
        <dbReference type="ARBA" id="ARBA00039081"/>
    </source>
</evidence>
<feature type="active site" evidence="7">
    <location>
        <position position="124"/>
    </location>
</feature>
<evidence type="ECO:0000313" key="9">
    <source>
        <dbReference type="Proteomes" id="UP001432027"/>
    </source>
</evidence>
<dbReference type="EMBL" id="BTSX01000004">
    <property type="protein sequence ID" value="GMS95699.1"/>
    <property type="molecule type" value="Genomic_DNA"/>
</dbReference>
<dbReference type="PROSITE" id="PS51679">
    <property type="entry name" value="SAM_MT_C5"/>
    <property type="match status" value="1"/>
</dbReference>
<keyword evidence="1 7" id="KW-0489">Methyltransferase</keyword>
<evidence type="ECO:0000256" key="1">
    <source>
        <dbReference type="ARBA" id="ARBA00022603"/>
    </source>
</evidence>
<evidence type="ECO:0000256" key="5">
    <source>
        <dbReference type="ARBA" id="ARBA00039681"/>
    </source>
</evidence>